<dbReference type="Pfam" id="PF01734">
    <property type="entry name" value="Patatin"/>
    <property type="match status" value="1"/>
</dbReference>
<evidence type="ECO:0000313" key="5">
    <source>
        <dbReference type="Proteomes" id="UP000186292"/>
    </source>
</evidence>
<feature type="short sequence motif" description="GXSXG" evidence="2">
    <location>
        <begin position="40"/>
        <end position="44"/>
    </location>
</feature>
<evidence type="ECO:0000256" key="2">
    <source>
        <dbReference type="PROSITE-ProRule" id="PRU01161"/>
    </source>
</evidence>
<sequence>MIDATDTALVIEGGGMRNSYTAPAIVRLIQEDVRFGWVGGVSAGAAHAVNYVSRDAHRARESFTNFVAHQKFGGWVSLARGNGYFNAEFIYEGSHHILPFDFETFEANHDTEVHIEAVRADTGHTVTWNRKDLTSTEIIGQVTRASSTLPKVMPMGAIDGIPYVDGALGVSGGLLIDAAIAAGFSKFLVLATKERDYVRPDNTRPIATRRLFPKHPAVAEALIARPPRYNASKDTILELEQQGRAKVFFPESMSVDASERNVVKLSANYLMGKAQVEREWDEWVDFLSAPVTLS</sequence>
<feature type="active site" description="Proton acceptor" evidence="2">
    <location>
        <position position="165"/>
    </location>
</feature>
<keyword evidence="2" id="KW-0378">Hydrolase</keyword>
<dbReference type="EMBL" id="FTOF01000006">
    <property type="protein sequence ID" value="SIS47650.1"/>
    <property type="molecule type" value="Genomic_DNA"/>
</dbReference>
<name>A0A1N7JEC4_9CORY</name>
<dbReference type="GO" id="GO:0016787">
    <property type="term" value="F:hydrolase activity"/>
    <property type="evidence" value="ECO:0007669"/>
    <property type="project" value="UniProtKB-UniRule"/>
</dbReference>
<dbReference type="Proteomes" id="UP000186292">
    <property type="component" value="Unassembled WGS sequence"/>
</dbReference>
<dbReference type="GO" id="GO:0016042">
    <property type="term" value="P:lipid catabolic process"/>
    <property type="evidence" value="ECO:0007669"/>
    <property type="project" value="UniProtKB-UniRule"/>
</dbReference>
<dbReference type="OrthoDB" id="9802424at2"/>
<dbReference type="AlphaFoldDB" id="A0A1N7JEC4"/>
<dbReference type="CDD" id="cd07208">
    <property type="entry name" value="Pat_hypo_Ecoli_yjju_like"/>
    <property type="match status" value="1"/>
</dbReference>
<dbReference type="RefSeq" id="WP_076599318.1">
    <property type="nucleotide sequence ID" value="NZ_CP046976.1"/>
</dbReference>
<dbReference type="PROSITE" id="PS51635">
    <property type="entry name" value="PNPLA"/>
    <property type="match status" value="1"/>
</dbReference>
<gene>
    <name evidence="4" type="ORF">SAMN05444817_10675</name>
</gene>
<feature type="domain" description="PNPLA" evidence="3">
    <location>
        <begin position="9"/>
        <end position="180"/>
    </location>
</feature>
<dbReference type="InterPro" id="IPR045943">
    <property type="entry name" value="DUF6363"/>
</dbReference>
<organism evidence="4 5">
    <name type="scientific">Corynebacterium appendicis CIP 107643</name>
    <dbReference type="NCBI Taxonomy" id="1161099"/>
    <lineage>
        <taxon>Bacteria</taxon>
        <taxon>Bacillati</taxon>
        <taxon>Actinomycetota</taxon>
        <taxon>Actinomycetes</taxon>
        <taxon>Mycobacteriales</taxon>
        <taxon>Corynebacteriaceae</taxon>
        <taxon>Corynebacterium</taxon>
    </lineage>
</organism>
<dbReference type="SUPFAM" id="SSF52151">
    <property type="entry name" value="FabD/lysophospholipase-like"/>
    <property type="match status" value="1"/>
</dbReference>
<dbReference type="STRING" id="1161099.SAMN05444817_10675"/>
<feature type="active site" description="Nucleophile" evidence="2">
    <location>
        <position position="42"/>
    </location>
</feature>
<dbReference type="InterPro" id="IPR002641">
    <property type="entry name" value="PNPLA_dom"/>
</dbReference>
<keyword evidence="1 2" id="KW-0443">Lipid metabolism</keyword>
<protein>
    <submittedName>
        <fullName evidence="4">Predicted phospholipase, patatin/cPLA2 family</fullName>
    </submittedName>
</protein>
<feature type="short sequence motif" description="DGA/G" evidence="2">
    <location>
        <begin position="165"/>
        <end position="167"/>
    </location>
</feature>
<keyword evidence="5" id="KW-1185">Reference proteome</keyword>
<proteinExistence type="predicted"/>
<comment type="caution">
    <text evidence="2">Lacks conserved residue(s) required for the propagation of feature annotation.</text>
</comment>
<evidence type="ECO:0000259" key="3">
    <source>
        <dbReference type="PROSITE" id="PS51635"/>
    </source>
</evidence>
<evidence type="ECO:0000256" key="1">
    <source>
        <dbReference type="ARBA" id="ARBA00023098"/>
    </source>
</evidence>
<reference evidence="5" key="1">
    <citation type="submission" date="2017-01" db="EMBL/GenBank/DDBJ databases">
        <authorList>
            <person name="Varghese N."/>
            <person name="Submissions S."/>
        </authorList>
    </citation>
    <scope>NUCLEOTIDE SEQUENCE [LARGE SCALE GENOMIC DNA]</scope>
    <source>
        <strain evidence="5">DSM 44531</strain>
    </source>
</reference>
<dbReference type="InterPro" id="IPR016035">
    <property type="entry name" value="Acyl_Trfase/lysoPLipase"/>
</dbReference>
<evidence type="ECO:0000313" key="4">
    <source>
        <dbReference type="EMBL" id="SIS47650.1"/>
    </source>
</evidence>
<keyword evidence="2" id="KW-0442">Lipid degradation</keyword>
<accession>A0A1N7JEC4</accession>
<dbReference type="InterPro" id="IPR037483">
    <property type="entry name" value="YjjU-like"/>
</dbReference>
<dbReference type="Pfam" id="PF19890">
    <property type="entry name" value="DUF6363"/>
    <property type="match status" value="1"/>
</dbReference>
<dbReference type="Gene3D" id="3.40.1090.10">
    <property type="entry name" value="Cytosolic phospholipase A2 catalytic domain"/>
    <property type="match status" value="1"/>
</dbReference>